<dbReference type="InterPro" id="IPR003439">
    <property type="entry name" value="ABC_transporter-like_ATP-bd"/>
</dbReference>
<organism evidence="7 8">
    <name type="scientific">Planosporangium mesophilum</name>
    <dbReference type="NCBI Taxonomy" id="689768"/>
    <lineage>
        <taxon>Bacteria</taxon>
        <taxon>Bacillati</taxon>
        <taxon>Actinomycetota</taxon>
        <taxon>Actinomycetes</taxon>
        <taxon>Micromonosporales</taxon>
        <taxon>Micromonosporaceae</taxon>
        <taxon>Planosporangium</taxon>
    </lineage>
</organism>
<dbReference type="EMBL" id="BOON01000019">
    <property type="protein sequence ID" value="GII22637.1"/>
    <property type="molecule type" value="Genomic_DNA"/>
</dbReference>
<dbReference type="CDD" id="cd03224">
    <property type="entry name" value="ABC_TM1139_LivF_branched"/>
    <property type="match status" value="1"/>
</dbReference>
<evidence type="ECO:0000256" key="3">
    <source>
        <dbReference type="ARBA" id="ARBA00022741"/>
    </source>
</evidence>
<dbReference type="PANTHER" id="PTHR43820">
    <property type="entry name" value="HIGH-AFFINITY BRANCHED-CHAIN AMINO ACID TRANSPORT ATP-BINDING PROTEIN LIVF"/>
    <property type="match status" value="1"/>
</dbReference>
<dbReference type="InterPro" id="IPR003593">
    <property type="entry name" value="AAA+_ATPase"/>
</dbReference>
<evidence type="ECO:0000256" key="1">
    <source>
        <dbReference type="ARBA" id="ARBA00005417"/>
    </source>
</evidence>
<comment type="caution">
    <text evidence="7">The sequence shown here is derived from an EMBL/GenBank/DDBJ whole genome shotgun (WGS) entry which is preliminary data.</text>
</comment>
<dbReference type="GO" id="GO:0015658">
    <property type="term" value="F:branched-chain amino acid transmembrane transporter activity"/>
    <property type="evidence" value="ECO:0007669"/>
    <property type="project" value="TreeGrafter"/>
</dbReference>
<dbReference type="GO" id="GO:0015807">
    <property type="term" value="P:L-amino acid transport"/>
    <property type="evidence" value="ECO:0007669"/>
    <property type="project" value="TreeGrafter"/>
</dbReference>
<dbReference type="PROSITE" id="PS00211">
    <property type="entry name" value="ABC_TRANSPORTER_1"/>
    <property type="match status" value="1"/>
</dbReference>
<dbReference type="PANTHER" id="PTHR43820:SF4">
    <property type="entry name" value="HIGH-AFFINITY BRANCHED-CHAIN AMINO ACID TRANSPORT ATP-BINDING PROTEIN LIVF"/>
    <property type="match status" value="1"/>
</dbReference>
<comment type="similarity">
    <text evidence="1">Belongs to the ABC transporter superfamily.</text>
</comment>
<feature type="domain" description="ABC transporter" evidence="6">
    <location>
        <begin position="2"/>
        <end position="235"/>
    </location>
</feature>
<evidence type="ECO:0000256" key="5">
    <source>
        <dbReference type="ARBA" id="ARBA00022970"/>
    </source>
</evidence>
<evidence type="ECO:0000313" key="8">
    <source>
        <dbReference type="Proteomes" id="UP000599074"/>
    </source>
</evidence>
<dbReference type="SUPFAM" id="SSF52540">
    <property type="entry name" value="P-loop containing nucleoside triphosphate hydrolases"/>
    <property type="match status" value="1"/>
</dbReference>
<name>A0A8J3TB53_9ACTN</name>
<keyword evidence="4 7" id="KW-0067">ATP-binding</keyword>
<dbReference type="InterPro" id="IPR052156">
    <property type="entry name" value="BCAA_Transport_ATP-bd_LivF"/>
</dbReference>
<keyword evidence="5" id="KW-0029">Amino-acid transport</keyword>
<evidence type="ECO:0000256" key="2">
    <source>
        <dbReference type="ARBA" id="ARBA00022448"/>
    </source>
</evidence>
<proteinExistence type="inferred from homology"/>
<dbReference type="Proteomes" id="UP000599074">
    <property type="component" value="Unassembled WGS sequence"/>
</dbReference>
<dbReference type="GO" id="GO:0016887">
    <property type="term" value="F:ATP hydrolysis activity"/>
    <property type="evidence" value="ECO:0007669"/>
    <property type="project" value="InterPro"/>
</dbReference>
<keyword evidence="8" id="KW-1185">Reference proteome</keyword>
<dbReference type="GO" id="GO:0005524">
    <property type="term" value="F:ATP binding"/>
    <property type="evidence" value="ECO:0007669"/>
    <property type="project" value="UniProtKB-KW"/>
</dbReference>
<gene>
    <name evidence="7" type="ORF">Pme01_22340</name>
</gene>
<dbReference type="SMART" id="SM00382">
    <property type="entry name" value="AAA"/>
    <property type="match status" value="1"/>
</dbReference>
<dbReference type="InterPro" id="IPR027417">
    <property type="entry name" value="P-loop_NTPase"/>
</dbReference>
<evidence type="ECO:0000259" key="6">
    <source>
        <dbReference type="PROSITE" id="PS50893"/>
    </source>
</evidence>
<protein>
    <submittedName>
        <fullName evidence="7">ABC transporter ATP-binding protein</fullName>
    </submittedName>
</protein>
<dbReference type="Pfam" id="PF00005">
    <property type="entry name" value="ABC_tran"/>
    <property type="match status" value="1"/>
</dbReference>
<dbReference type="Gene3D" id="3.40.50.300">
    <property type="entry name" value="P-loop containing nucleotide triphosphate hydrolases"/>
    <property type="match status" value="1"/>
</dbReference>
<accession>A0A8J3TB53</accession>
<evidence type="ECO:0000313" key="7">
    <source>
        <dbReference type="EMBL" id="GII22637.1"/>
    </source>
</evidence>
<dbReference type="InterPro" id="IPR017871">
    <property type="entry name" value="ABC_transporter-like_CS"/>
</dbReference>
<dbReference type="PROSITE" id="PS50893">
    <property type="entry name" value="ABC_TRANSPORTER_2"/>
    <property type="match status" value="1"/>
</dbReference>
<keyword evidence="2" id="KW-0813">Transport</keyword>
<evidence type="ECO:0000256" key="4">
    <source>
        <dbReference type="ARBA" id="ARBA00022840"/>
    </source>
</evidence>
<reference evidence="7" key="1">
    <citation type="submission" date="2021-01" db="EMBL/GenBank/DDBJ databases">
        <title>Whole genome shotgun sequence of Planosporangium mesophilum NBRC 109066.</title>
        <authorList>
            <person name="Komaki H."/>
            <person name="Tamura T."/>
        </authorList>
    </citation>
    <scope>NUCLEOTIDE SEQUENCE</scope>
    <source>
        <strain evidence="7">NBRC 109066</strain>
    </source>
</reference>
<sequence length="256" mass="27307">MLSVRDLDVRYGEIRALRGVCMEVAQGEVVTLLGGNGAGKSTTLRAISGLLAPTGGDITFEGESIVGRRPEEIARMGIVHVPEGRQVIPGLSVLDNLRMGTSNGRMSRKDVPAGLERVFAVFPRLYDLRPRLGWSLSGGEQQMLVIGRAMMANPRLLMLDEPSLGLAPIVVREVFRIIGELHEAGLTVLLVEQNAYQALTVADRGYVVETGTVVVSGDARDLLDDDQMRSAYLGRTAAGGSSVTAAVPPRDVDGAS</sequence>
<dbReference type="AlphaFoldDB" id="A0A8J3TB53"/>
<keyword evidence="3" id="KW-0547">Nucleotide-binding</keyword>